<feature type="region of interest" description="Disordered" evidence="1">
    <location>
        <begin position="50"/>
        <end position="74"/>
    </location>
</feature>
<dbReference type="AlphaFoldDB" id="A0A2N4U4F0"/>
<keyword evidence="3" id="KW-1185">Reference proteome</keyword>
<evidence type="ECO:0000313" key="3">
    <source>
        <dbReference type="Proteomes" id="UP000234190"/>
    </source>
</evidence>
<dbReference type="Proteomes" id="UP000234190">
    <property type="component" value="Unassembled WGS sequence"/>
</dbReference>
<dbReference type="RefSeq" id="WP_102074092.1">
    <property type="nucleotide sequence ID" value="NZ_PDNW01000008.1"/>
</dbReference>
<dbReference type="InterPro" id="IPR007236">
    <property type="entry name" value="SlyX"/>
</dbReference>
<reference evidence="2 3" key="1">
    <citation type="submission" date="2017-10" db="EMBL/GenBank/DDBJ databases">
        <title>Two draft genome sequences of Pusillimonas sp. strains isolated from a nitrate- and radionuclide-contaminated groundwater in Russia.</title>
        <authorList>
            <person name="Grouzdev D.S."/>
            <person name="Tourova T.P."/>
            <person name="Goeva M.A."/>
            <person name="Babich T.L."/>
            <person name="Sokolova D.S."/>
            <person name="Abdullin R."/>
            <person name="Poltaraus A.B."/>
            <person name="Toshchakov S.V."/>
            <person name="Nazina T.N."/>
        </authorList>
    </citation>
    <scope>NUCLEOTIDE SEQUENCE [LARGE SCALE GENOMIC DNA]</scope>
    <source>
        <strain evidence="2 3">JR1/69-3-13</strain>
    </source>
</reference>
<name>A0A2N4U4F0_9BURK</name>
<dbReference type="Gene3D" id="1.20.5.300">
    <property type="match status" value="1"/>
</dbReference>
<dbReference type="Pfam" id="PF04102">
    <property type="entry name" value="SlyX"/>
    <property type="match status" value="1"/>
</dbReference>
<organism evidence="2 3">
    <name type="scientific">Pollutimonas subterranea</name>
    <dbReference type="NCBI Taxonomy" id="2045210"/>
    <lineage>
        <taxon>Bacteria</taxon>
        <taxon>Pseudomonadati</taxon>
        <taxon>Pseudomonadota</taxon>
        <taxon>Betaproteobacteria</taxon>
        <taxon>Burkholderiales</taxon>
        <taxon>Alcaligenaceae</taxon>
        <taxon>Pollutimonas</taxon>
    </lineage>
</organism>
<proteinExistence type="predicted"/>
<dbReference type="EMBL" id="PDNW01000008">
    <property type="protein sequence ID" value="PLC49900.1"/>
    <property type="molecule type" value="Genomic_DNA"/>
</dbReference>
<dbReference type="PANTHER" id="PTHR36508:SF1">
    <property type="entry name" value="PROTEIN SLYX"/>
    <property type="match status" value="1"/>
</dbReference>
<evidence type="ECO:0000256" key="1">
    <source>
        <dbReference type="SAM" id="MobiDB-lite"/>
    </source>
</evidence>
<dbReference type="PANTHER" id="PTHR36508">
    <property type="entry name" value="PROTEIN SLYX"/>
    <property type="match status" value="1"/>
</dbReference>
<sequence>MSIEERLIEIEIKLTGQEDLTQELNRLVYQQQKQIDELRMLCTALVKRLGEAGGDQGDPDPDTGLYTQEKPPHY</sequence>
<evidence type="ECO:0000313" key="2">
    <source>
        <dbReference type="EMBL" id="PLC49900.1"/>
    </source>
</evidence>
<protein>
    <submittedName>
        <fullName evidence="2">SlyX protein</fullName>
    </submittedName>
</protein>
<dbReference type="OrthoDB" id="8687612at2"/>
<gene>
    <name evidence="2" type="ORF">CR159_10695</name>
</gene>
<comment type="caution">
    <text evidence="2">The sequence shown here is derived from an EMBL/GenBank/DDBJ whole genome shotgun (WGS) entry which is preliminary data.</text>
</comment>
<accession>A0A2N4U4F0</accession>